<accession>A0AAV6YGS5</accession>
<evidence type="ECO:0000256" key="1">
    <source>
        <dbReference type="ARBA" id="ARBA00004370"/>
    </source>
</evidence>
<gene>
    <name evidence="11" type="ORF">BUALT_Bualt01G0216200</name>
</gene>
<keyword evidence="12" id="KW-1185">Reference proteome</keyword>
<dbReference type="PANTHER" id="PTHR47950">
    <property type="entry name" value="CYTOCHROME P450, FAMILY 76, SUBFAMILY C, POLYPEPTIDE 5-RELATED"/>
    <property type="match status" value="1"/>
</dbReference>
<keyword evidence="8" id="KW-0408">Iron</keyword>
<evidence type="ECO:0000313" key="11">
    <source>
        <dbReference type="EMBL" id="KAG8391717.1"/>
    </source>
</evidence>
<dbReference type="AlphaFoldDB" id="A0AAV6YGS5"/>
<dbReference type="GO" id="GO:0020037">
    <property type="term" value="F:heme binding"/>
    <property type="evidence" value="ECO:0007669"/>
    <property type="project" value="InterPro"/>
</dbReference>
<evidence type="ECO:0000256" key="10">
    <source>
        <dbReference type="ARBA" id="ARBA00023136"/>
    </source>
</evidence>
<evidence type="ECO:0000256" key="6">
    <source>
        <dbReference type="ARBA" id="ARBA00022989"/>
    </source>
</evidence>
<comment type="similarity">
    <text evidence="2">Belongs to the cytochrome P450 family.</text>
</comment>
<dbReference type="SUPFAM" id="SSF48264">
    <property type="entry name" value="Cytochrome P450"/>
    <property type="match status" value="1"/>
</dbReference>
<dbReference type="GO" id="GO:0016020">
    <property type="term" value="C:membrane"/>
    <property type="evidence" value="ECO:0007669"/>
    <property type="project" value="UniProtKB-SubCell"/>
</dbReference>
<protein>
    <submittedName>
        <fullName evidence="11">Uncharacterized protein</fullName>
    </submittedName>
</protein>
<evidence type="ECO:0000313" key="12">
    <source>
        <dbReference type="Proteomes" id="UP000826271"/>
    </source>
</evidence>
<keyword evidence="7" id="KW-0560">Oxidoreductase</keyword>
<evidence type="ECO:0000256" key="5">
    <source>
        <dbReference type="ARBA" id="ARBA00022723"/>
    </source>
</evidence>
<keyword evidence="3" id="KW-0349">Heme</keyword>
<sequence length="139" mass="15963">MDIGEAAFTTSLNLIPNFVDYFSILKSVDPQGILKETKIYFELFFAKFDEIIDEKLKNRSRPGDQKNDLVDALIEINQRDEAELSQTYMKHLLWVLWLAPPSGRLKVNFDGATFLNLTEKGTSVIGRDMQGMCLAWSRR</sequence>
<keyword evidence="6" id="KW-1133">Transmembrane helix</keyword>
<dbReference type="Gene3D" id="1.10.630.10">
    <property type="entry name" value="Cytochrome P450"/>
    <property type="match status" value="1"/>
</dbReference>
<organism evidence="11 12">
    <name type="scientific">Buddleja alternifolia</name>
    <dbReference type="NCBI Taxonomy" id="168488"/>
    <lineage>
        <taxon>Eukaryota</taxon>
        <taxon>Viridiplantae</taxon>
        <taxon>Streptophyta</taxon>
        <taxon>Embryophyta</taxon>
        <taxon>Tracheophyta</taxon>
        <taxon>Spermatophyta</taxon>
        <taxon>Magnoliopsida</taxon>
        <taxon>eudicotyledons</taxon>
        <taxon>Gunneridae</taxon>
        <taxon>Pentapetalae</taxon>
        <taxon>asterids</taxon>
        <taxon>lamiids</taxon>
        <taxon>Lamiales</taxon>
        <taxon>Scrophulariaceae</taxon>
        <taxon>Buddlejeae</taxon>
        <taxon>Buddleja</taxon>
    </lineage>
</organism>
<dbReference type="GO" id="GO:0005506">
    <property type="term" value="F:iron ion binding"/>
    <property type="evidence" value="ECO:0007669"/>
    <property type="project" value="InterPro"/>
</dbReference>
<dbReference type="Proteomes" id="UP000826271">
    <property type="component" value="Unassembled WGS sequence"/>
</dbReference>
<dbReference type="GO" id="GO:0004497">
    <property type="term" value="F:monooxygenase activity"/>
    <property type="evidence" value="ECO:0007669"/>
    <property type="project" value="UniProtKB-KW"/>
</dbReference>
<reference evidence="11" key="1">
    <citation type="submission" date="2019-10" db="EMBL/GenBank/DDBJ databases">
        <authorList>
            <person name="Zhang R."/>
            <person name="Pan Y."/>
            <person name="Wang J."/>
            <person name="Ma R."/>
            <person name="Yu S."/>
        </authorList>
    </citation>
    <scope>NUCLEOTIDE SEQUENCE</scope>
    <source>
        <strain evidence="11">LA-IB0</strain>
        <tissue evidence="11">Leaf</tissue>
    </source>
</reference>
<evidence type="ECO:0000256" key="2">
    <source>
        <dbReference type="ARBA" id="ARBA00010617"/>
    </source>
</evidence>
<comment type="subcellular location">
    <subcellularLocation>
        <location evidence="1">Membrane</location>
    </subcellularLocation>
</comment>
<dbReference type="PANTHER" id="PTHR47950:SF4">
    <property type="entry name" value="GERANIOL 8-HYDROXYLASE-LIKE"/>
    <property type="match status" value="1"/>
</dbReference>
<dbReference type="InterPro" id="IPR036396">
    <property type="entry name" value="Cyt_P450_sf"/>
</dbReference>
<keyword evidence="5" id="KW-0479">Metal-binding</keyword>
<evidence type="ECO:0000256" key="3">
    <source>
        <dbReference type="ARBA" id="ARBA00022617"/>
    </source>
</evidence>
<evidence type="ECO:0000256" key="4">
    <source>
        <dbReference type="ARBA" id="ARBA00022692"/>
    </source>
</evidence>
<dbReference type="GO" id="GO:0016705">
    <property type="term" value="F:oxidoreductase activity, acting on paired donors, with incorporation or reduction of molecular oxygen"/>
    <property type="evidence" value="ECO:0007669"/>
    <property type="project" value="InterPro"/>
</dbReference>
<proteinExistence type="inferred from homology"/>
<name>A0AAV6YGS5_9LAMI</name>
<evidence type="ECO:0000256" key="7">
    <source>
        <dbReference type="ARBA" id="ARBA00023002"/>
    </source>
</evidence>
<evidence type="ECO:0000256" key="8">
    <source>
        <dbReference type="ARBA" id="ARBA00023004"/>
    </source>
</evidence>
<comment type="caution">
    <text evidence="11">The sequence shown here is derived from an EMBL/GenBank/DDBJ whole genome shotgun (WGS) entry which is preliminary data.</text>
</comment>
<keyword evidence="4" id="KW-0812">Transmembrane</keyword>
<keyword evidence="9" id="KW-0503">Monooxygenase</keyword>
<dbReference type="EMBL" id="WHWC01000001">
    <property type="protein sequence ID" value="KAG8391717.1"/>
    <property type="molecule type" value="Genomic_DNA"/>
</dbReference>
<keyword evidence="10" id="KW-0472">Membrane</keyword>
<evidence type="ECO:0000256" key="9">
    <source>
        <dbReference type="ARBA" id="ARBA00023033"/>
    </source>
</evidence>